<evidence type="ECO:0000256" key="4">
    <source>
        <dbReference type="ARBA" id="ARBA00004477"/>
    </source>
</evidence>
<evidence type="ECO:0000256" key="17">
    <source>
        <dbReference type="ARBA" id="ARBA00023002"/>
    </source>
</evidence>
<proteinExistence type="inferred from homology"/>
<comment type="catalytic activity">
    <reaction evidence="28">
        <text>prostaglandin H2 = thromboxane A2</text>
        <dbReference type="Rhea" id="RHEA:17137"/>
        <dbReference type="ChEBI" id="CHEBI:57405"/>
        <dbReference type="ChEBI" id="CHEBI:57445"/>
        <dbReference type="EC" id="5.3.99.5"/>
    </reaction>
    <physiologicalReaction direction="left-to-right" evidence="28">
        <dbReference type="Rhea" id="RHEA:17138"/>
    </physiologicalReaction>
</comment>
<sequence length="531" mass="60815">MKLFSLGFVSLHFLYLFNLYSTSAFSKLSRVGIRHPPPLPFIGNLLFFREGFWESHTKLIREYGPVCGYYIGRQMFVVVSSPEMIKQILVTDFSNFTNRTVSMKLISKPMLDSILCLRDDRWKYVRSLLTPAFSDTKLKEVRCRHCCFHHLEDLCRHLLYMTPLINQACDTLLCNLKVYADSGKAFDIQRCYKCFTLDVVGSVAFGIEVDSQKNPDDPFVKNCRTFFERSLFKPLLILILSFPFIMIPLLRIFPSKKQKELNGFFIQTIKNAIVYRHQQDAAERRRDFLQWMLDSRGSAECSDVLSPSAAPRHTEEPLPGGVPSPKAQKMLTEDEIAGQAFLFLIAGYETTTSTLSFATYLLATNPQCQEKALREVDEFSAKHMVPDSQNVQELPYLDMVIAETLRIFTREAVKDCVVLGQHIPAGAVIETAVGHLHHDPEFWPEPEKFIPERFTEEAKKERHPFAYLPFGAGPRGCIGMKMGLLETKMTLLRILQKFRFKTCPETEIPLQLKSKATLGPKNGVYIMLESR</sequence>
<keyword evidence="20" id="KW-0443">Lipid metabolism</keyword>
<dbReference type="Ensembl" id="ENSMCST00000023470.1">
    <property type="protein sequence ID" value="ENSMCSP00000022892.1"/>
    <property type="gene ID" value="ENSMCSG00000015918.1"/>
</dbReference>
<evidence type="ECO:0000256" key="26">
    <source>
        <dbReference type="ARBA" id="ARBA00036380"/>
    </source>
</evidence>
<keyword evidence="19 34" id="KW-0503">Monooxygenase</keyword>
<name>A0A8C5UIY6_9PASS</name>
<evidence type="ECO:0000256" key="19">
    <source>
        <dbReference type="ARBA" id="ARBA00023033"/>
    </source>
</evidence>
<comment type="subcellular location">
    <subcellularLocation>
        <location evidence="4">Endoplasmic reticulum membrane</location>
        <topology evidence="4">Multi-pass membrane protein</topology>
    </subcellularLocation>
</comment>
<keyword evidence="12 36" id="KW-0812">Transmembrane</keyword>
<evidence type="ECO:0000256" key="13">
    <source>
        <dbReference type="ARBA" id="ARBA00022723"/>
    </source>
</evidence>
<keyword evidence="37" id="KW-0732">Signal</keyword>
<comment type="cofactor">
    <cofactor evidence="3 33">
        <name>heme</name>
        <dbReference type="ChEBI" id="CHEBI:30413"/>
    </cofactor>
</comment>
<evidence type="ECO:0000256" key="16">
    <source>
        <dbReference type="ARBA" id="ARBA00022989"/>
    </source>
</evidence>
<dbReference type="GO" id="GO:0004796">
    <property type="term" value="F:thromboxane-A synthase activity"/>
    <property type="evidence" value="ECO:0007669"/>
    <property type="project" value="UniProtKB-EC"/>
</dbReference>
<reference evidence="38" key="2">
    <citation type="submission" date="2025-09" db="UniProtKB">
        <authorList>
            <consortium name="Ensembl"/>
        </authorList>
    </citation>
    <scope>IDENTIFICATION</scope>
</reference>
<evidence type="ECO:0000256" key="8">
    <source>
        <dbReference type="ARBA" id="ARBA00022501"/>
    </source>
</evidence>
<evidence type="ECO:0000256" key="34">
    <source>
        <dbReference type="RuleBase" id="RU000461"/>
    </source>
</evidence>
<evidence type="ECO:0000256" key="21">
    <source>
        <dbReference type="ARBA" id="ARBA00023136"/>
    </source>
</evidence>
<evidence type="ECO:0000256" key="14">
    <source>
        <dbReference type="ARBA" id="ARBA00022824"/>
    </source>
</evidence>
<evidence type="ECO:0000313" key="39">
    <source>
        <dbReference type="Proteomes" id="UP000694560"/>
    </source>
</evidence>
<dbReference type="GO" id="GO:0106256">
    <property type="term" value="F:hydroperoxy icosatetraenoate dehydratase activity"/>
    <property type="evidence" value="ECO:0007669"/>
    <property type="project" value="UniProtKB-EC"/>
</dbReference>
<feature type="transmembrane region" description="Helical" evidence="36">
    <location>
        <begin position="231"/>
        <end position="250"/>
    </location>
</feature>
<evidence type="ECO:0000256" key="36">
    <source>
        <dbReference type="SAM" id="Phobius"/>
    </source>
</evidence>
<evidence type="ECO:0000256" key="29">
    <source>
        <dbReference type="ARBA" id="ARBA00038872"/>
    </source>
</evidence>
<dbReference type="InterPro" id="IPR036396">
    <property type="entry name" value="Cyt_P450_sf"/>
</dbReference>
<keyword evidence="18 33" id="KW-0408">Iron</keyword>
<dbReference type="InterPro" id="IPR002401">
    <property type="entry name" value="Cyt_P450_E_grp-I"/>
</dbReference>
<feature type="chain" id="PRO_5034581086" description="Thromboxane-A synthase" evidence="37">
    <location>
        <begin position="25"/>
        <end position="531"/>
    </location>
</feature>
<dbReference type="GO" id="GO:0001516">
    <property type="term" value="P:prostaglandin biosynthetic process"/>
    <property type="evidence" value="ECO:0007669"/>
    <property type="project" value="UniProtKB-KW"/>
</dbReference>
<dbReference type="AlphaFoldDB" id="A0A8C5UIY6"/>
<evidence type="ECO:0000256" key="5">
    <source>
        <dbReference type="ARBA" id="ARBA00010617"/>
    </source>
</evidence>
<keyword evidence="13 33" id="KW-0479">Metal-binding</keyword>
<dbReference type="Proteomes" id="UP000694560">
    <property type="component" value="Unplaced"/>
</dbReference>
<evidence type="ECO:0000256" key="9">
    <source>
        <dbReference type="ARBA" id="ARBA00022516"/>
    </source>
</evidence>
<dbReference type="InterPro" id="IPR050705">
    <property type="entry name" value="Cytochrome_P450_3A"/>
</dbReference>
<evidence type="ECO:0000256" key="37">
    <source>
        <dbReference type="SAM" id="SignalP"/>
    </source>
</evidence>
<dbReference type="PRINTS" id="PR00463">
    <property type="entry name" value="EP450I"/>
</dbReference>
<comment type="catalytic activity">
    <reaction evidence="1">
        <text>(15S)-hydroperoxy-(5Z,8Z,11Z,13E)-eicosatetraenoate = 15-oxo-(5Z,8Z,11Z,13E)-eicosatetraenoate + H2O</text>
        <dbReference type="Rhea" id="RHEA:48636"/>
        <dbReference type="ChEBI" id="CHEBI:15377"/>
        <dbReference type="ChEBI" id="CHEBI:57410"/>
        <dbReference type="ChEBI" id="CHEBI:57446"/>
    </reaction>
    <physiologicalReaction direction="left-to-right" evidence="1">
        <dbReference type="Rhea" id="RHEA:48637"/>
    </physiologicalReaction>
</comment>
<dbReference type="EC" id="5.3.99.5" evidence="29"/>
<keyword evidence="9" id="KW-0444">Lipid biosynthesis</keyword>
<evidence type="ECO:0000256" key="1">
    <source>
        <dbReference type="ARBA" id="ARBA00001143"/>
    </source>
</evidence>
<evidence type="ECO:0000256" key="28">
    <source>
        <dbReference type="ARBA" id="ARBA00036475"/>
    </source>
</evidence>
<keyword evidence="21 36" id="KW-0472">Membrane</keyword>
<feature type="region of interest" description="Disordered" evidence="35">
    <location>
        <begin position="302"/>
        <end position="324"/>
    </location>
</feature>
<feature type="signal peptide" evidence="37">
    <location>
        <begin position="1"/>
        <end position="24"/>
    </location>
</feature>
<evidence type="ECO:0000256" key="18">
    <source>
        <dbReference type="ARBA" id="ARBA00023004"/>
    </source>
</evidence>
<evidence type="ECO:0000256" key="10">
    <source>
        <dbReference type="ARBA" id="ARBA00022585"/>
    </source>
</evidence>
<evidence type="ECO:0000256" key="30">
    <source>
        <dbReference type="ARBA" id="ARBA00040834"/>
    </source>
</evidence>
<dbReference type="OrthoDB" id="1470350at2759"/>
<evidence type="ECO:0000256" key="31">
    <source>
        <dbReference type="ARBA" id="ARBA00042726"/>
    </source>
</evidence>
<evidence type="ECO:0000256" key="11">
    <source>
        <dbReference type="ARBA" id="ARBA00022617"/>
    </source>
</evidence>
<dbReference type="GO" id="GO:0008395">
    <property type="term" value="F:steroid hydroxylase activity"/>
    <property type="evidence" value="ECO:0007669"/>
    <property type="project" value="TreeGrafter"/>
</dbReference>
<evidence type="ECO:0000256" key="27">
    <source>
        <dbReference type="ARBA" id="ARBA00036424"/>
    </source>
</evidence>
<dbReference type="PANTHER" id="PTHR24302">
    <property type="entry name" value="CYTOCHROME P450 FAMILY 3"/>
    <property type="match status" value="1"/>
</dbReference>
<keyword evidence="22" id="KW-0275">Fatty acid biosynthesis</keyword>
<evidence type="ECO:0000256" key="2">
    <source>
        <dbReference type="ARBA" id="ARBA00001719"/>
    </source>
</evidence>
<dbReference type="GO" id="GO:0020037">
    <property type="term" value="F:heme binding"/>
    <property type="evidence" value="ECO:0007669"/>
    <property type="project" value="InterPro"/>
</dbReference>
<protein>
    <recommendedName>
        <fullName evidence="30">Thromboxane-A synthase</fullName>
        <ecNumber evidence="7">4.2.1.152</ecNumber>
        <ecNumber evidence="29">5.3.99.5</ecNumber>
    </recommendedName>
    <alternativeName>
        <fullName evidence="31">Cytochrome P450 5A1</fullName>
    </alternativeName>
    <alternativeName>
        <fullName evidence="25">Hydroperoxy icosatetraenoate dehydratase</fullName>
    </alternativeName>
</protein>
<reference evidence="38" key="1">
    <citation type="submission" date="2025-08" db="UniProtKB">
        <authorList>
            <consortium name="Ensembl"/>
        </authorList>
    </citation>
    <scope>IDENTIFICATION</scope>
</reference>
<dbReference type="Gene3D" id="1.10.630.10">
    <property type="entry name" value="Cytochrome P450"/>
    <property type="match status" value="1"/>
</dbReference>
<evidence type="ECO:0000256" key="22">
    <source>
        <dbReference type="ARBA" id="ARBA00023160"/>
    </source>
</evidence>
<evidence type="ECO:0000256" key="32">
    <source>
        <dbReference type="ARBA" id="ARBA00054825"/>
    </source>
</evidence>
<dbReference type="Pfam" id="PF00067">
    <property type="entry name" value="p450"/>
    <property type="match status" value="1"/>
</dbReference>
<keyword evidence="16 36" id="KW-1133">Transmembrane helix</keyword>
<keyword evidence="24" id="KW-0456">Lyase</keyword>
<evidence type="ECO:0000256" key="20">
    <source>
        <dbReference type="ARBA" id="ARBA00023098"/>
    </source>
</evidence>
<evidence type="ECO:0000256" key="7">
    <source>
        <dbReference type="ARBA" id="ARBA00013084"/>
    </source>
</evidence>
<dbReference type="EC" id="4.2.1.152" evidence="7"/>
<dbReference type="InterPro" id="IPR017972">
    <property type="entry name" value="Cyt_P450_CS"/>
</dbReference>
<keyword evidence="11 33" id="KW-0349">Heme</keyword>
<keyword evidence="10" id="KW-0643">Prostaglandin biosynthesis</keyword>
<evidence type="ECO:0000313" key="38">
    <source>
        <dbReference type="Ensembl" id="ENSMCSP00000022892.1"/>
    </source>
</evidence>
<keyword evidence="23" id="KW-0413">Isomerase</keyword>
<dbReference type="PROSITE" id="PS00086">
    <property type="entry name" value="CYTOCHROME_P450"/>
    <property type="match status" value="1"/>
</dbReference>
<evidence type="ECO:0000256" key="24">
    <source>
        <dbReference type="ARBA" id="ARBA00023239"/>
    </source>
</evidence>
<comment type="subunit">
    <text evidence="6">Monomer.</text>
</comment>
<accession>A0A8C5UIY6</accession>
<keyword evidence="17 34" id="KW-0560">Oxidoreductase</keyword>
<evidence type="ECO:0000256" key="3">
    <source>
        <dbReference type="ARBA" id="ARBA00001971"/>
    </source>
</evidence>
<dbReference type="InterPro" id="IPR001128">
    <property type="entry name" value="Cyt_P450"/>
</dbReference>
<keyword evidence="14" id="KW-0256">Endoplasmic reticulum</keyword>
<dbReference type="GO" id="GO:0005506">
    <property type="term" value="F:iron ion binding"/>
    <property type="evidence" value="ECO:0007669"/>
    <property type="project" value="InterPro"/>
</dbReference>
<comment type="function">
    <text evidence="32">Catalyzes the conversion of prostaglandin H2 (PGH2) to thromboxane A2 (TXA2), a potent inducer of blood vessel constriction and platelet aggregation. Also cleaves PGH2 to 12-hydroxy-heptadecatrienoicacid (12-HHT) and malondialdehyde, which is known to act as a mediator of DNA damage. 12-HHT and malondialdehyde are formed stoichiometrically in the same amounts as TXA2. Additionally, displays dehydratase activity, toward (15S)-hydroperoxy-(5Z,8Z,11Z,13E)-eicosatetraenoate (15(S)-HPETE) producing 15-KETE and 15-HETE.</text>
</comment>
<dbReference type="GO" id="GO:0005789">
    <property type="term" value="C:endoplasmic reticulum membrane"/>
    <property type="evidence" value="ECO:0007669"/>
    <property type="project" value="UniProtKB-SubCell"/>
</dbReference>
<feature type="binding site" description="axial binding residue" evidence="33">
    <location>
        <position position="477"/>
    </location>
    <ligand>
        <name>heme</name>
        <dbReference type="ChEBI" id="CHEBI:30413"/>
    </ligand>
    <ligandPart>
        <name>Fe</name>
        <dbReference type="ChEBI" id="CHEBI:18248"/>
    </ligandPart>
</feature>
<keyword evidence="15" id="KW-0276">Fatty acid metabolism</keyword>
<dbReference type="SUPFAM" id="SSF48264">
    <property type="entry name" value="Cytochrome P450"/>
    <property type="match status" value="1"/>
</dbReference>
<evidence type="ECO:0000256" key="6">
    <source>
        <dbReference type="ARBA" id="ARBA00011245"/>
    </source>
</evidence>
<comment type="catalytic activity">
    <reaction evidence="2">
        <text>a hydroperoxyeicosatetraenoate = an oxoeicosatetraenoate + H2O</text>
        <dbReference type="Rhea" id="RHEA:55556"/>
        <dbReference type="ChEBI" id="CHEBI:15377"/>
        <dbReference type="ChEBI" id="CHEBI:59720"/>
        <dbReference type="ChEBI" id="CHEBI:131859"/>
        <dbReference type="EC" id="4.2.1.152"/>
    </reaction>
    <physiologicalReaction direction="left-to-right" evidence="2">
        <dbReference type="Rhea" id="RHEA:55557"/>
    </physiologicalReaction>
</comment>
<evidence type="ECO:0000256" key="25">
    <source>
        <dbReference type="ARBA" id="ARBA00033404"/>
    </source>
</evidence>
<evidence type="ECO:0000256" key="12">
    <source>
        <dbReference type="ARBA" id="ARBA00022692"/>
    </source>
</evidence>
<evidence type="ECO:0000256" key="23">
    <source>
        <dbReference type="ARBA" id="ARBA00023235"/>
    </source>
</evidence>
<keyword evidence="39" id="KW-1185">Reference proteome</keyword>
<comment type="catalytic activity">
    <reaction evidence="27">
        <text>prostaglandin H2 = (12S)-hydroxy-(5Z,8E,10E)-heptadecatrienoate + malonaldehyde</text>
        <dbReference type="Rhea" id="RHEA:48644"/>
        <dbReference type="ChEBI" id="CHEBI:57405"/>
        <dbReference type="ChEBI" id="CHEBI:90694"/>
        <dbReference type="ChEBI" id="CHEBI:566274"/>
    </reaction>
</comment>
<evidence type="ECO:0000256" key="35">
    <source>
        <dbReference type="SAM" id="MobiDB-lite"/>
    </source>
</evidence>
<dbReference type="FunFam" id="1.10.630.10:FF:000003">
    <property type="entry name" value="cytochrome P450 3A12-like isoform X2"/>
    <property type="match status" value="1"/>
</dbReference>
<evidence type="ECO:0000256" key="15">
    <source>
        <dbReference type="ARBA" id="ARBA00022832"/>
    </source>
</evidence>
<dbReference type="GO" id="GO:0016705">
    <property type="term" value="F:oxidoreductase activity, acting on paired donors, with incorporation or reduction of molecular oxygen"/>
    <property type="evidence" value="ECO:0007669"/>
    <property type="project" value="InterPro"/>
</dbReference>
<comment type="catalytic activity">
    <reaction evidence="26">
        <text>(15S)-hydroperoxy-(5Z,8Z,11Z,13E)-eicosatetraenoate + AH2 = (15S)-hydroxy-(5Z,8Z,11Z,13E)-eicosatetraenoate + A + H2O</text>
        <dbReference type="Rhea" id="RHEA:48856"/>
        <dbReference type="ChEBI" id="CHEBI:13193"/>
        <dbReference type="ChEBI" id="CHEBI:15377"/>
        <dbReference type="ChEBI" id="CHEBI:17499"/>
        <dbReference type="ChEBI" id="CHEBI:57409"/>
        <dbReference type="ChEBI" id="CHEBI:57446"/>
    </reaction>
    <physiologicalReaction direction="left-to-right" evidence="26">
        <dbReference type="Rhea" id="RHEA:48857"/>
    </physiologicalReaction>
</comment>
<evidence type="ECO:0000256" key="33">
    <source>
        <dbReference type="PIRSR" id="PIRSR602401-1"/>
    </source>
</evidence>
<dbReference type="PANTHER" id="PTHR24302:SF47">
    <property type="entry name" value="CYTOCHROME P450"/>
    <property type="match status" value="1"/>
</dbReference>
<dbReference type="PRINTS" id="PR00385">
    <property type="entry name" value="P450"/>
</dbReference>
<organism evidence="38 39">
    <name type="scientific">Malurus cyaneus samueli</name>
    <dbReference type="NCBI Taxonomy" id="2593467"/>
    <lineage>
        <taxon>Eukaryota</taxon>
        <taxon>Metazoa</taxon>
        <taxon>Chordata</taxon>
        <taxon>Craniata</taxon>
        <taxon>Vertebrata</taxon>
        <taxon>Euteleostomi</taxon>
        <taxon>Archelosauria</taxon>
        <taxon>Archosauria</taxon>
        <taxon>Dinosauria</taxon>
        <taxon>Saurischia</taxon>
        <taxon>Theropoda</taxon>
        <taxon>Coelurosauria</taxon>
        <taxon>Aves</taxon>
        <taxon>Neognathae</taxon>
        <taxon>Neoaves</taxon>
        <taxon>Telluraves</taxon>
        <taxon>Australaves</taxon>
        <taxon>Passeriformes</taxon>
        <taxon>Meliphagoidea</taxon>
        <taxon>Maluridae</taxon>
        <taxon>Malurus</taxon>
    </lineage>
</organism>
<comment type="similarity">
    <text evidence="5 34">Belongs to the cytochrome P450 family.</text>
</comment>
<keyword evidence="8" id="KW-0644">Prostaglandin metabolism</keyword>